<evidence type="ECO:0000313" key="2">
    <source>
        <dbReference type="EMBL" id="KAA9133274.1"/>
    </source>
</evidence>
<keyword evidence="3" id="KW-1185">Reference proteome</keyword>
<dbReference type="Pfam" id="PF16137">
    <property type="entry name" value="DUF4845"/>
    <property type="match status" value="1"/>
</dbReference>
<proteinExistence type="predicted"/>
<evidence type="ECO:0000313" key="3">
    <source>
        <dbReference type="Proteomes" id="UP000325372"/>
    </source>
</evidence>
<sequence length="122" mass="13930">MRVRKQGGMSLIGFLIVLSMVVFFVYLGMRITPIYLEYYSVVSAMDGISKEPGSARYTPFELKDKFLNRLWVSYSNNNVKAENVKIVRNNGVQIRVQYEVRKPVIGNLDVVASFDRTAQLSN</sequence>
<dbReference type="EMBL" id="VYXP01000002">
    <property type="protein sequence ID" value="KAA9133274.1"/>
    <property type="molecule type" value="Genomic_DNA"/>
</dbReference>
<keyword evidence="1" id="KW-1133">Transmembrane helix</keyword>
<feature type="transmembrane region" description="Helical" evidence="1">
    <location>
        <begin position="12"/>
        <end position="29"/>
    </location>
</feature>
<protein>
    <submittedName>
        <fullName evidence="2">DUF4845 domain-containing protein</fullName>
    </submittedName>
</protein>
<evidence type="ECO:0000256" key="1">
    <source>
        <dbReference type="SAM" id="Phobius"/>
    </source>
</evidence>
<dbReference type="InterPro" id="IPR032314">
    <property type="entry name" value="DUF4845"/>
</dbReference>
<comment type="caution">
    <text evidence="2">The sequence shown here is derived from an EMBL/GenBank/DDBJ whole genome shotgun (WGS) entry which is preliminary data.</text>
</comment>
<name>A0A5N0TFM3_9GAMM</name>
<keyword evidence="1" id="KW-0812">Transmembrane</keyword>
<dbReference type="AlphaFoldDB" id="A0A5N0TFM3"/>
<reference evidence="2 3" key="1">
    <citation type="submission" date="2019-09" db="EMBL/GenBank/DDBJ databases">
        <title>Wenzhouxiangella sp. Genome sequencing and assembly.</title>
        <authorList>
            <person name="Zhang R."/>
        </authorList>
    </citation>
    <scope>NUCLEOTIDE SEQUENCE [LARGE SCALE GENOMIC DNA]</scope>
    <source>
        <strain evidence="2 3">W260</strain>
    </source>
</reference>
<accession>A0A5N0TFM3</accession>
<keyword evidence="1" id="KW-0472">Membrane</keyword>
<dbReference type="RefSeq" id="WP_150862832.1">
    <property type="nucleotide sequence ID" value="NZ_VYXP01000002.1"/>
</dbReference>
<gene>
    <name evidence="2" type="ORF">F3N42_02665</name>
</gene>
<dbReference type="Proteomes" id="UP000325372">
    <property type="component" value="Unassembled WGS sequence"/>
</dbReference>
<organism evidence="2 3">
    <name type="scientific">Marinihelvus fidelis</name>
    <dbReference type="NCBI Taxonomy" id="2613842"/>
    <lineage>
        <taxon>Bacteria</taxon>
        <taxon>Pseudomonadati</taxon>
        <taxon>Pseudomonadota</taxon>
        <taxon>Gammaproteobacteria</taxon>
        <taxon>Chromatiales</taxon>
        <taxon>Wenzhouxiangellaceae</taxon>
        <taxon>Marinihelvus</taxon>
    </lineage>
</organism>